<comment type="caution">
    <text evidence="1">The sequence shown here is derived from an EMBL/GenBank/DDBJ whole genome shotgun (WGS) entry which is preliminary data.</text>
</comment>
<dbReference type="VEuPathDB" id="VectorBase:HLOH_047511"/>
<dbReference type="EMBL" id="JABSTR010000247">
    <property type="protein sequence ID" value="KAH9382742.1"/>
    <property type="molecule type" value="Genomic_DNA"/>
</dbReference>
<keyword evidence="2" id="KW-1185">Reference proteome</keyword>
<evidence type="ECO:0000313" key="1">
    <source>
        <dbReference type="EMBL" id="KAH9382742.1"/>
    </source>
</evidence>
<dbReference type="AlphaFoldDB" id="A0A9J6H4W7"/>
<protein>
    <submittedName>
        <fullName evidence="1">Uncharacterized protein</fullName>
    </submittedName>
</protein>
<name>A0A9J6H4W7_HAELO</name>
<sequence length="201" mass="22478">MDSAPQFYFCHTAYEATQVYRLATFPGTSSRNTIPAISPPGDTPTHALVSRIFEAAGGATQTLQTEPDTPAPHRHLINLWRIRDTLQKRYCAGGRTYSDLVRIRQHNALIRRHTSQLARNRWEEHCASFSHRTGARKLWGTFRAITGGTSSQDHSSGCACAHRSHSRGFRTRSCKDFLPAAILYSTPQHLLVGAGRQKRPP</sequence>
<dbReference type="Proteomes" id="UP000821853">
    <property type="component" value="Unassembled WGS sequence"/>
</dbReference>
<proteinExistence type="predicted"/>
<evidence type="ECO:0000313" key="2">
    <source>
        <dbReference type="Proteomes" id="UP000821853"/>
    </source>
</evidence>
<organism evidence="1 2">
    <name type="scientific">Haemaphysalis longicornis</name>
    <name type="common">Bush tick</name>
    <dbReference type="NCBI Taxonomy" id="44386"/>
    <lineage>
        <taxon>Eukaryota</taxon>
        <taxon>Metazoa</taxon>
        <taxon>Ecdysozoa</taxon>
        <taxon>Arthropoda</taxon>
        <taxon>Chelicerata</taxon>
        <taxon>Arachnida</taxon>
        <taxon>Acari</taxon>
        <taxon>Parasitiformes</taxon>
        <taxon>Ixodida</taxon>
        <taxon>Ixodoidea</taxon>
        <taxon>Ixodidae</taxon>
        <taxon>Haemaphysalinae</taxon>
        <taxon>Haemaphysalis</taxon>
    </lineage>
</organism>
<accession>A0A9J6H4W7</accession>
<gene>
    <name evidence="1" type="ORF">HPB48_023298</name>
</gene>
<reference evidence="1 2" key="1">
    <citation type="journal article" date="2020" name="Cell">
        <title>Large-Scale Comparative Analyses of Tick Genomes Elucidate Their Genetic Diversity and Vector Capacities.</title>
        <authorList>
            <consortium name="Tick Genome and Microbiome Consortium (TIGMIC)"/>
            <person name="Jia N."/>
            <person name="Wang J."/>
            <person name="Shi W."/>
            <person name="Du L."/>
            <person name="Sun Y."/>
            <person name="Zhan W."/>
            <person name="Jiang J.F."/>
            <person name="Wang Q."/>
            <person name="Zhang B."/>
            <person name="Ji P."/>
            <person name="Bell-Sakyi L."/>
            <person name="Cui X.M."/>
            <person name="Yuan T.T."/>
            <person name="Jiang B.G."/>
            <person name="Yang W.F."/>
            <person name="Lam T.T."/>
            <person name="Chang Q.C."/>
            <person name="Ding S.J."/>
            <person name="Wang X.J."/>
            <person name="Zhu J.G."/>
            <person name="Ruan X.D."/>
            <person name="Zhao L."/>
            <person name="Wei J.T."/>
            <person name="Ye R.Z."/>
            <person name="Que T.C."/>
            <person name="Du C.H."/>
            <person name="Zhou Y.H."/>
            <person name="Cheng J.X."/>
            <person name="Dai P.F."/>
            <person name="Guo W.B."/>
            <person name="Han X.H."/>
            <person name="Huang E.J."/>
            <person name="Li L.F."/>
            <person name="Wei W."/>
            <person name="Gao Y.C."/>
            <person name="Liu J.Z."/>
            <person name="Shao H.Z."/>
            <person name="Wang X."/>
            <person name="Wang C.C."/>
            <person name="Yang T.C."/>
            <person name="Huo Q.B."/>
            <person name="Li W."/>
            <person name="Chen H.Y."/>
            <person name="Chen S.E."/>
            <person name="Zhou L.G."/>
            <person name="Ni X.B."/>
            <person name="Tian J.H."/>
            <person name="Sheng Y."/>
            <person name="Liu T."/>
            <person name="Pan Y.S."/>
            <person name="Xia L.Y."/>
            <person name="Li J."/>
            <person name="Zhao F."/>
            <person name="Cao W.C."/>
        </authorList>
    </citation>
    <scope>NUCLEOTIDE SEQUENCE [LARGE SCALE GENOMIC DNA]</scope>
    <source>
        <strain evidence="1">HaeL-2018</strain>
    </source>
</reference>